<reference evidence="2" key="1">
    <citation type="journal article" date="2023" name="G3 (Bethesda)">
        <title>Genome assembly and association tests identify interacting loci associated with vigor, precocity, and sex in interspecific pistachio rootstocks.</title>
        <authorList>
            <person name="Palmer W."/>
            <person name="Jacygrad E."/>
            <person name="Sagayaradj S."/>
            <person name="Cavanaugh K."/>
            <person name="Han R."/>
            <person name="Bertier L."/>
            <person name="Beede B."/>
            <person name="Kafkas S."/>
            <person name="Golino D."/>
            <person name="Preece J."/>
            <person name="Michelmore R."/>
        </authorList>
    </citation>
    <scope>NUCLEOTIDE SEQUENCE [LARGE SCALE GENOMIC DNA]</scope>
</reference>
<proteinExistence type="predicted"/>
<name>A0ACC1BQB5_9ROSI</name>
<evidence type="ECO:0000313" key="1">
    <source>
        <dbReference type="EMBL" id="KAJ0101317.1"/>
    </source>
</evidence>
<evidence type="ECO:0000313" key="2">
    <source>
        <dbReference type="Proteomes" id="UP001164250"/>
    </source>
</evidence>
<keyword evidence="2" id="KW-1185">Reference proteome</keyword>
<gene>
    <name evidence="1" type="ORF">Patl1_03700</name>
</gene>
<comment type="caution">
    <text evidence="1">The sequence shown here is derived from an EMBL/GenBank/DDBJ whole genome shotgun (WGS) entry which is preliminary data.</text>
</comment>
<protein>
    <submittedName>
        <fullName evidence="1">Uncharacterized protein</fullName>
    </submittedName>
</protein>
<dbReference type="Proteomes" id="UP001164250">
    <property type="component" value="Chromosome 3"/>
</dbReference>
<accession>A0ACC1BQB5</accession>
<sequence>MGLLCVQEDPTDRPTMSTIVLMLNSYSVTLPAPQQPAFFFASRRETSMATEEFDFDQSKSKSIPWSVDDASITQFGELKYSSSYSDPYIRPTLFRQMQASKRGDAKTLTRPTVSLYWGDVTTSVCQDSVRFATRDVTQRCPGLKHPGLVCGMHKRVLTKTGLTSQWDVDERSCKGGYKFSQCVCKQERKLLHPFKQYTVLCSATKGFIELSVLVTGKLVWILCCKERILKMGNICTSERQDRIGELPDDILLHILSFLSIGEVFRTSALSTRWKHLCTLKYAWITTSQLQPWISAAIRCNLQELEHSLGYVPLPDNAFTLKSLIVMEVKDYFIFSDDSDSFTQQTAQNALKLMSGLYNVKSLTLSGDIFKHLFFEENLQDGLPMFHRLTHLKVIPSNLGYTDYLVWKDILQKSPNIVPSRMTGLSHGYLSASTVKLLVALKLKIIPPLLQVILIVLQFLFGTVDPKGDPFKFLIGIAKMGNICKIKRKDRISELPDHILLHILSFLPIRGVLRTSALSTRWKHLRTLITDIDYDDSTYGLKVHLDTNFYIARERSLIFHAHLIKSWISAATKCNLQELELSLDGVLLLDNTFLA</sequence>
<dbReference type="EMBL" id="CM047899">
    <property type="protein sequence ID" value="KAJ0101317.1"/>
    <property type="molecule type" value="Genomic_DNA"/>
</dbReference>
<organism evidence="1 2">
    <name type="scientific">Pistacia atlantica</name>
    <dbReference type="NCBI Taxonomy" id="434234"/>
    <lineage>
        <taxon>Eukaryota</taxon>
        <taxon>Viridiplantae</taxon>
        <taxon>Streptophyta</taxon>
        <taxon>Embryophyta</taxon>
        <taxon>Tracheophyta</taxon>
        <taxon>Spermatophyta</taxon>
        <taxon>Magnoliopsida</taxon>
        <taxon>eudicotyledons</taxon>
        <taxon>Gunneridae</taxon>
        <taxon>Pentapetalae</taxon>
        <taxon>rosids</taxon>
        <taxon>malvids</taxon>
        <taxon>Sapindales</taxon>
        <taxon>Anacardiaceae</taxon>
        <taxon>Pistacia</taxon>
    </lineage>
</organism>